<sequence>MWKLARSVEPWRSTEANCAAVKTIAFQNQPLKIKFPIYLNHLNAIAMIIGMRYRMQWQYIINADVPFIAKS</sequence>
<reference evidence="1" key="1">
    <citation type="submission" date="2021-01" db="EMBL/GenBank/DDBJ databases">
        <authorList>
            <person name="Bezrukov I."/>
        </authorList>
    </citation>
    <scope>NUCLEOTIDE SEQUENCE</scope>
</reference>
<gene>
    <name evidence="1" type="ORF">AARE701A_LOCUS13077</name>
</gene>
<keyword evidence="2" id="KW-1185">Reference proteome</keyword>
<organism evidence="1 2">
    <name type="scientific">Arabidopsis arenosa</name>
    <name type="common">Sand rock-cress</name>
    <name type="synonym">Cardaminopsis arenosa</name>
    <dbReference type="NCBI Taxonomy" id="38785"/>
    <lineage>
        <taxon>Eukaryota</taxon>
        <taxon>Viridiplantae</taxon>
        <taxon>Streptophyta</taxon>
        <taxon>Embryophyta</taxon>
        <taxon>Tracheophyta</taxon>
        <taxon>Spermatophyta</taxon>
        <taxon>Magnoliopsida</taxon>
        <taxon>eudicotyledons</taxon>
        <taxon>Gunneridae</taxon>
        <taxon>Pentapetalae</taxon>
        <taxon>rosids</taxon>
        <taxon>malvids</taxon>
        <taxon>Brassicales</taxon>
        <taxon>Brassicaceae</taxon>
        <taxon>Camelineae</taxon>
        <taxon>Arabidopsis</taxon>
    </lineage>
</organism>
<proteinExistence type="predicted"/>
<name>A0A8S2AIB5_ARAAE</name>
<evidence type="ECO:0000313" key="2">
    <source>
        <dbReference type="Proteomes" id="UP000682877"/>
    </source>
</evidence>
<dbReference type="Proteomes" id="UP000682877">
    <property type="component" value="Chromosome 5"/>
</dbReference>
<accession>A0A8S2AIB5</accession>
<protein>
    <submittedName>
        <fullName evidence="1">Uncharacterized protein</fullName>
    </submittedName>
</protein>
<dbReference type="EMBL" id="LR999455">
    <property type="protein sequence ID" value="CAE6075803.1"/>
    <property type="molecule type" value="Genomic_DNA"/>
</dbReference>
<dbReference type="AlphaFoldDB" id="A0A8S2AIB5"/>
<evidence type="ECO:0000313" key="1">
    <source>
        <dbReference type="EMBL" id="CAE6075803.1"/>
    </source>
</evidence>